<reference evidence="1" key="1">
    <citation type="submission" date="2021-08" db="EMBL/GenBank/DDBJ databases">
        <title>WGS assembly of Ceratopteris richardii.</title>
        <authorList>
            <person name="Marchant D.B."/>
            <person name="Chen G."/>
            <person name="Jenkins J."/>
            <person name="Shu S."/>
            <person name="Leebens-Mack J."/>
            <person name="Grimwood J."/>
            <person name="Schmutz J."/>
            <person name="Soltis P."/>
            <person name="Soltis D."/>
            <person name="Chen Z.-H."/>
        </authorList>
    </citation>
    <scope>NUCLEOTIDE SEQUENCE</scope>
    <source>
        <strain evidence="1">Whitten #5841</strain>
        <tissue evidence="1">Leaf</tissue>
    </source>
</reference>
<name>A0A8T2U542_CERRI</name>
<protein>
    <submittedName>
        <fullName evidence="1">Uncharacterized protein</fullName>
    </submittedName>
</protein>
<dbReference type="Proteomes" id="UP000825935">
    <property type="component" value="Chromosome 9"/>
</dbReference>
<sequence>MLQSGSSLEVQMMVTAVACLYRCAALNQEPLRSTRRTCSRISPCREHNHDEEITGKCDWHKKCMQQLEGMTCLGTGTCSLGVLGIYTGWILIPGRVCRLIVNERPR</sequence>
<comment type="caution">
    <text evidence="1">The sequence shown here is derived from an EMBL/GenBank/DDBJ whole genome shotgun (WGS) entry which is preliminary data.</text>
</comment>
<accession>A0A8T2U542</accession>
<gene>
    <name evidence="1" type="ORF">KP509_09G020400</name>
</gene>
<dbReference type="AlphaFoldDB" id="A0A8T2U542"/>
<organism evidence="1 2">
    <name type="scientific">Ceratopteris richardii</name>
    <name type="common">Triangle waterfern</name>
    <dbReference type="NCBI Taxonomy" id="49495"/>
    <lineage>
        <taxon>Eukaryota</taxon>
        <taxon>Viridiplantae</taxon>
        <taxon>Streptophyta</taxon>
        <taxon>Embryophyta</taxon>
        <taxon>Tracheophyta</taxon>
        <taxon>Polypodiopsida</taxon>
        <taxon>Polypodiidae</taxon>
        <taxon>Polypodiales</taxon>
        <taxon>Pteridineae</taxon>
        <taxon>Pteridaceae</taxon>
        <taxon>Parkerioideae</taxon>
        <taxon>Ceratopteris</taxon>
    </lineage>
</organism>
<keyword evidence="2" id="KW-1185">Reference proteome</keyword>
<proteinExistence type="predicted"/>
<dbReference type="EMBL" id="CM035414">
    <property type="protein sequence ID" value="KAH7428863.1"/>
    <property type="molecule type" value="Genomic_DNA"/>
</dbReference>
<evidence type="ECO:0000313" key="1">
    <source>
        <dbReference type="EMBL" id="KAH7428863.1"/>
    </source>
</evidence>
<evidence type="ECO:0000313" key="2">
    <source>
        <dbReference type="Proteomes" id="UP000825935"/>
    </source>
</evidence>